<gene>
    <name evidence="1" type="ORF">IBL26_16120</name>
</gene>
<dbReference type="InterPro" id="IPR043129">
    <property type="entry name" value="ATPase_NBD"/>
</dbReference>
<sequence>MDLRIGIDLGGTKTEIVALAPDGEVRLRRRARTPGDYDGILGLLTGLVVEAEAELGAAAPAPVGIGIPGSLSPATGLVRNANTQCLNGRALDADLAARLGRKVRVSNDANCLALSEAADGAGAGHGVVFSVILGTGCGGGIVVGGRLIEGYNKVGGEWGHTPLPWMTPGEFPGPRCWCGLQGCLETFLCGPALAADWKGAGERDAGGIAEAAASGDAAARGALERHASRLARALAAITNLIDPDAIVLGGGLSNLAHLYEEVPRLMEPWIFGDVGRTRLLRARHGDSSGVFGAARLWDEG</sequence>
<dbReference type="PANTHER" id="PTHR18964:SF174">
    <property type="entry name" value="D-ALLOSE KINASE-RELATED"/>
    <property type="match status" value="1"/>
</dbReference>
<dbReference type="PANTHER" id="PTHR18964">
    <property type="entry name" value="ROK (REPRESSOR, ORF, KINASE) FAMILY"/>
    <property type="match status" value="1"/>
</dbReference>
<evidence type="ECO:0000313" key="2">
    <source>
        <dbReference type="Proteomes" id="UP000626026"/>
    </source>
</evidence>
<dbReference type="SUPFAM" id="SSF53067">
    <property type="entry name" value="Actin-like ATPase domain"/>
    <property type="match status" value="1"/>
</dbReference>
<name>A0ABR7RPT5_9PROT</name>
<dbReference type="Pfam" id="PF00480">
    <property type="entry name" value="ROK"/>
    <property type="match status" value="1"/>
</dbReference>
<organism evidence="1 2">
    <name type="scientific">Teichococcus aerophilus</name>
    <dbReference type="NCBI Taxonomy" id="1224513"/>
    <lineage>
        <taxon>Bacteria</taxon>
        <taxon>Pseudomonadati</taxon>
        <taxon>Pseudomonadota</taxon>
        <taxon>Alphaproteobacteria</taxon>
        <taxon>Acetobacterales</taxon>
        <taxon>Roseomonadaceae</taxon>
        <taxon>Roseomonas</taxon>
    </lineage>
</organism>
<dbReference type="InterPro" id="IPR000600">
    <property type="entry name" value="ROK"/>
</dbReference>
<reference evidence="1 2" key="1">
    <citation type="journal article" date="2013" name="Int. J. Syst. Evol. Microbiol.">
        <title>Roseomonas aerophila sp. nov., isolated from air.</title>
        <authorList>
            <person name="Kim S.J."/>
            <person name="Weon H.Y."/>
            <person name="Ahn J.H."/>
            <person name="Hong S.B."/>
            <person name="Seok S.J."/>
            <person name="Whang K.S."/>
            <person name="Kwon S.W."/>
        </authorList>
    </citation>
    <scope>NUCLEOTIDE SEQUENCE [LARGE SCALE GENOMIC DNA]</scope>
    <source>
        <strain evidence="1 2">NBRC 108923</strain>
    </source>
</reference>
<dbReference type="Proteomes" id="UP000626026">
    <property type="component" value="Unassembled WGS sequence"/>
</dbReference>
<dbReference type="PROSITE" id="PS01125">
    <property type="entry name" value="ROK"/>
    <property type="match status" value="1"/>
</dbReference>
<comment type="caution">
    <text evidence="1">The sequence shown here is derived from an EMBL/GenBank/DDBJ whole genome shotgun (WGS) entry which is preliminary data.</text>
</comment>
<accession>A0ABR7RPT5</accession>
<proteinExistence type="predicted"/>
<dbReference type="InterPro" id="IPR049874">
    <property type="entry name" value="ROK_cs"/>
</dbReference>
<dbReference type="Gene3D" id="3.30.420.40">
    <property type="match status" value="2"/>
</dbReference>
<dbReference type="RefSeq" id="WP_187785532.1">
    <property type="nucleotide sequence ID" value="NZ_JACTVA010000031.1"/>
</dbReference>
<protein>
    <submittedName>
        <fullName evidence="1">ROK family protein</fullName>
    </submittedName>
</protein>
<dbReference type="EMBL" id="JACTVA010000031">
    <property type="protein sequence ID" value="MBC9208373.1"/>
    <property type="molecule type" value="Genomic_DNA"/>
</dbReference>
<keyword evidence="2" id="KW-1185">Reference proteome</keyword>
<evidence type="ECO:0000313" key="1">
    <source>
        <dbReference type="EMBL" id="MBC9208373.1"/>
    </source>
</evidence>